<dbReference type="InterPro" id="IPR016488">
    <property type="entry name" value="NADH_Ub_cplx-1_asu_su-6"/>
</dbReference>
<dbReference type="GO" id="GO:0005743">
    <property type="term" value="C:mitochondrial inner membrane"/>
    <property type="evidence" value="ECO:0007669"/>
    <property type="project" value="UniProtKB-SubCell"/>
</dbReference>
<comment type="subcellular location">
    <subcellularLocation>
        <location evidence="1">Mitochondrion inner membrane</location>
        <topology evidence="1">Peripheral membrane protein</topology>
        <orientation evidence="1">Matrix side</orientation>
    </subcellularLocation>
</comment>
<dbReference type="Proteomes" id="UP001549921">
    <property type="component" value="Unassembled WGS sequence"/>
</dbReference>
<dbReference type="Proteomes" id="UP001549920">
    <property type="component" value="Unassembled WGS sequence"/>
</dbReference>
<keyword evidence="9" id="KW-0496">Mitochondrion</keyword>
<evidence type="ECO:0000256" key="13">
    <source>
        <dbReference type="ARBA" id="ARBA00046116"/>
    </source>
</evidence>
<dbReference type="EMBL" id="JBEUOH010000009">
    <property type="protein sequence ID" value="KAL0883157.1"/>
    <property type="molecule type" value="Genomic_DNA"/>
</dbReference>
<evidence type="ECO:0000256" key="11">
    <source>
        <dbReference type="ARBA" id="ARBA00030213"/>
    </source>
</evidence>
<comment type="caution">
    <text evidence="14">The sequence shown here is derived from an EMBL/GenBank/DDBJ whole genome shotgun (WGS) entry which is preliminary data.</text>
</comment>
<evidence type="ECO:0000256" key="1">
    <source>
        <dbReference type="ARBA" id="ARBA00004443"/>
    </source>
</evidence>
<organism evidence="14 17">
    <name type="scientific">Loxostege sticticalis</name>
    <name type="common">Beet webworm moth</name>
    <dbReference type="NCBI Taxonomy" id="481309"/>
    <lineage>
        <taxon>Eukaryota</taxon>
        <taxon>Metazoa</taxon>
        <taxon>Ecdysozoa</taxon>
        <taxon>Arthropoda</taxon>
        <taxon>Hexapoda</taxon>
        <taxon>Insecta</taxon>
        <taxon>Pterygota</taxon>
        <taxon>Neoptera</taxon>
        <taxon>Endopterygota</taxon>
        <taxon>Lepidoptera</taxon>
        <taxon>Glossata</taxon>
        <taxon>Ditrysia</taxon>
        <taxon>Pyraloidea</taxon>
        <taxon>Crambidae</taxon>
        <taxon>Pyraustinae</taxon>
        <taxon>Loxostege</taxon>
    </lineage>
</organism>
<keyword evidence="16" id="KW-1185">Reference proteome</keyword>
<comment type="similarity">
    <text evidence="2">Belongs to the complex I LYR family.</text>
</comment>
<comment type="function">
    <text evidence="13">Accessory subunit of the mitochondrial membrane respiratory chain NADH dehydrogenase (Complex I), that is believed to be not involved in catalysis. Required for proper complex I assembly. Complex I functions in the transfer of electrons from NADH to the respiratory chain. The immediate electron acceptor for the enzyme is believed to be ubiquinone.</text>
</comment>
<evidence type="ECO:0000313" key="16">
    <source>
        <dbReference type="Proteomes" id="UP001549920"/>
    </source>
</evidence>
<dbReference type="InterPro" id="IPR045299">
    <property type="entry name" value="Complex1_LYR_NDUFA6_LYRM6"/>
</dbReference>
<sequence>MAGTGRETVRAAIRQVRPIMSTDFWEARRRALGLYKAFYRYIPYIVKYFDIPKTENDCRWKIREYFYKNACVTDIRVIDLLVLKGYMELKEITHSWSQKGHIMAYWQPTVERKPCDFICKFLTGVD</sequence>
<proteinExistence type="inferred from homology"/>
<evidence type="ECO:0000313" key="14">
    <source>
        <dbReference type="EMBL" id="KAL0838832.1"/>
    </source>
</evidence>
<dbReference type="CDD" id="cd20266">
    <property type="entry name" value="Complex1_LYR_NDUFA6_LYRM6"/>
    <property type="match status" value="1"/>
</dbReference>
<evidence type="ECO:0000256" key="4">
    <source>
        <dbReference type="ARBA" id="ARBA00016386"/>
    </source>
</evidence>
<keyword evidence="6" id="KW-0679">Respiratory chain</keyword>
<dbReference type="PANTHER" id="PTHR12964">
    <property type="entry name" value="NADH-UBIQUINONE OXIDOREDUCTASE B14 SUBUNIT"/>
    <property type="match status" value="1"/>
</dbReference>
<dbReference type="AlphaFoldDB" id="A0ABD0T652"/>
<dbReference type="EMBL" id="JBEDNZ010000009">
    <property type="protein sequence ID" value="KAL0838832.1"/>
    <property type="molecule type" value="Genomic_DNA"/>
</dbReference>
<reference evidence="16 17" key="1">
    <citation type="submission" date="2024-06" db="EMBL/GenBank/DDBJ databases">
        <title>A chromosome-level genome assembly of beet webworm, Loxostege sticticalis.</title>
        <authorList>
            <person name="Zhang Y."/>
        </authorList>
    </citation>
    <scope>NUCLEOTIDE SEQUENCE [LARGE SCALE GENOMIC DNA]</scope>
    <source>
        <strain evidence="15">AQ026</strain>
        <strain evidence="14">AQ028</strain>
        <tissue evidence="14">Male pupae</tissue>
        <tissue evidence="15">Whole body</tissue>
    </source>
</reference>
<evidence type="ECO:0000256" key="6">
    <source>
        <dbReference type="ARBA" id="ARBA00022660"/>
    </source>
</evidence>
<evidence type="ECO:0000256" key="3">
    <source>
        <dbReference type="ARBA" id="ARBA00011790"/>
    </source>
</evidence>
<evidence type="ECO:0000256" key="2">
    <source>
        <dbReference type="ARBA" id="ARBA00009508"/>
    </source>
</evidence>
<keyword evidence="5" id="KW-0813">Transport</keyword>
<evidence type="ECO:0000256" key="7">
    <source>
        <dbReference type="ARBA" id="ARBA00022792"/>
    </source>
</evidence>
<protein>
    <recommendedName>
        <fullName evidence="4">NADH dehydrogenase [ubiquinone] 1 alpha subcomplex subunit 6</fullName>
    </recommendedName>
    <alternativeName>
        <fullName evidence="11">Complex I-B14</fullName>
    </alternativeName>
    <alternativeName>
        <fullName evidence="12">NADH-ubiquinone oxidoreductase B14 subunit</fullName>
    </alternativeName>
</protein>
<evidence type="ECO:0000256" key="12">
    <source>
        <dbReference type="ARBA" id="ARBA00032352"/>
    </source>
</evidence>
<name>A0ABD0T652_LOXSC</name>
<evidence type="ECO:0000313" key="17">
    <source>
        <dbReference type="Proteomes" id="UP001549921"/>
    </source>
</evidence>
<comment type="subunit">
    <text evidence="3">Mammalian complex I is composed of 45 different subunits.</text>
</comment>
<accession>A0ABD0T652</accession>
<dbReference type="PANTHER" id="PTHR12964:SF0">
    <property type="entry name" value="NADH DEHYDROGENASE [UBIQUINONE] 1 ALPHA SUBCOMPLEX SUBUNIT 6"/>
    <property type="match status" value="1"/>
</dbReference>
<evidence type="ECO:0000313" key="15">
    <source>
        <dbReference type="EMBL" id="KAL0883157.1"/>
    </source>
</evidence>
<evidence type="ECO:0000256" key="10">
    <source>
        <dbReference type="ARBA" id="ARBA00023136"/>
    </source>
</evidence>
<keyword evidence="7" id="KW-0999">Mitochondrion inner membrane</keyword>
<evidence type="ECO:0000256" key="5">
    <source>
        <dbReference type="ARBA" id="ARBA00022448"/>
    </source>
</evidence>
<keyword evidence="10" id="KW-0472">Membrane</keyword>
<gene>
    <name evidence="15" type="ORF">ABMA27_016603</name>
    <name evidence="14" type="ORF">ABMA28_016864</name>
</gene>
<evidence type="ECO:0000256" key="8">
    <source>
        <dbReference type="ARBA" id="ARBA00022982"/>
    </source>
</evidence>
<keyword evidence="8" id="KW-0249">Electron transport</keyword>
<evidence type="ECO:0000256" key="9">
    <source>
        <dbReference type="ARBA" id="ARBA00023128"/>
    </source>
</evidence>